<accession>A0A8J3MS65</accession>
<protein>
    <submittedName>
        <fullName evidence="1">Uncharacterized protein</fullName>
    </submittedName>
</protein>
<reference evidence="1" key="1">
    <citation type="submission" date="2020-10" db="EMBL/GenBank/DDBJ databases">
        <title>Taxonomic study of unclassified bacteria belonging to the class Ktedonobacteria.</title>
        <authorList>
            <person name="Yabe S."/>
            <person name="Wang C.M."/>
            <person name="Zheng Y."/>
            <person name="Sakai Y."/>
            <person name="Cavaletti L."/>
            <person name="Monciardini P."/>
            <person name="Donadio S."/>
        </authorList>
    </citation>
    <scope>NUCLEOTIDE SEQUENCE</scope>
    <source>
        <strain evidence="1">SOSP1-1</strain>
    </source>
</reference>
<dbReference type="EMBL" id="BNJF01000002">
    <property type="protein sequence ID" value="GHO45760.1"/>
    <property type="molecule type" value="Genomic_DNA"/>
</dbReference>
<proteinExistence type="predicted"/>
<keyword evidence="2" id="KW-1185">Reference proteome</keyword>
<evidence type="ECO:0000313" key="2">
    <source>
        <dbReference type="Proteomes" id="UP000612362"/>
    </source>
</evidence>
<dbReference type="RefSeq" id="WP_220195189.1">
    <property type="nucleotide sequence ID" value="NZ_BNJF01000002.1"/>
</dbReference>
<evidence type="ECO:0000313" key="1">
    <source>
        <dbReference type="EMBL" id="GHO45760.1"/>
    </source>
</evidence>
<gene>
    <name evidence="1" type="ORF">KSX_39230</name>
</gene>
<sequence>MEGAKIPADDSQHPLVAPFDTSLEKPVEQLQSNGAQVGVIASDMEMIPTYTRSALTRL</sequence>
<dbReference type="AlphaFoldDB" id="A0A8J3MS65"/>
<organism evidence="1 2">
    <name type="scientific">Ktedonospora formicarum</name>
    <dbReference type="NCBI Taxonomy" id="2778364"/>
    <lineage>
        <taxon>Bacteria</taxon>
        <taxon>Bacillati</taxon>
        <taxon>Chloroflexota</taxon>
        <taxon>Ktedonobacteria</taxon>
        <taxon>Ktedonobacterales</taxon>
        <taxon>Ktedonobacteraceae</taxon>
        <taxon>Ktedonospora</taxon>
    </lineage>
</organism>
<comment type="caution">
    <text evidence="1">The sequence shown here is derived from an EMBL/GenBank/DDBJ whole genome shotgun (WGS) entry which is preliminary data.</text>
</comment>
<name>A0A8J3MS65_9CHLR</name>
<dbReference type="Proteomes" id="UP000612362">
    <property type="component" value="Unassembled WGS sequence"/>
</dbReference>